<dbReference type="Gene3D" id="1.20.1250.20">
    <property type="entry name" value="MFS general substrate transporter like domains"/>
    <property type="match status" value="1"/>
</dbReference>
<accession>A0AAQ4EJV9</accession>
<comment type="subcellular location">
    <subcellularLocation>
        <location evidence="1">Membrane</location>
        <topology evidence="1">Multi-pass membrane protein</topology>
    </subcellularLocation>
</comment>
<evidence type="ECO:0000256" key="2">
    <source>
        <dbReference type="ARBA" id="ARBA00022692"/>
    </source>
</evidence>
<feature type="transmembrane region" description="Helical" evidence="6">
    <location>
        <begin position="116"/>
        <end position="142"/>
    </location>
</feature>
<keyword evidence="4 6" id="KW-0472">Membrane</keyword>
<dbReference type="EMBL" id="JARKHS020015133">
    <property type="protein sequence ID" value="KAK8774713.1"/>
    <property type="molecule type" value="Genomic_DNA"/>
</dbReference>
<sequence>MEALLFAYAASAAMPSATIADIFEDQACRRSMGYGEDVCEELADHEEQRYSVYVVSQRHLLLSEGVLTLTSAVVAILAGPVCDRYGHATLLGLAIVGAAGTSLVRVFLALGGGPMLAYVFAVLPMGCSGGHVLMLSCCYYVVTKRTEARLFRTIRFYLLDVSALMGRAVGWLMGWLLHSVLGHQVSLWSALGVQCFMLAVLWASPALRDSTASTTTSKINQLRLLVSPANAREAAKMFSGHRNIQRTLKVLFALQALIAAMNYGPDEILYPYTRLVFGWAYSQYAIVSAIGGLLVGVVGVFAVGCMRVVGVTDVTFMNVGATCGSARDLIIGLTHVPALFYLTAPPHQGGGAGSSDLKRGPRPPPKKEVDSTATYLKAQLRCPREPVMRVFNFFIGNANLPNVRRRPMLQCLVSPAVLSTPTHIALVPCFFHNVVHANACTANLSLYRHIVYSGNISSIAISVGDDVQCTQRESVLHEACSAATCSGRCRLESQSRIFI</sequence>
<protein>
    <recommendedName>
        <fullName evidence="9">Adenylate cyclase</fullName>
    </recommendedName>
</protein>
<feature type="transmembrane region" description="Helical" evidence="6">
    <location>
        <begin position="90"/>
        <end position="110"/>
    </location>
</feature>
<organism evidence="7 8">
    <name type="scientific">Amblyomma americanum</name>
    <name type="common">Lone star tick</name>
    <dbReference type="NCBI Taxonomy" id="6943"/>
    <lineage>
        <taxon>Eukaryota</taxon>
        <taxon>Metazoa</taxon>
        <taxon>Ecdysozoa</taxon>
        <taxon>Arthropoda</taxon>
        <taxon>Chelicerata</taxon>
        <taxon>Arachnida</taxon>
        <taxon>Acari</taxon>
        <taxon>Parasitiformes</taxon>
        <taxon>Ixodida</taxon>
        <taxon>Ixodoidea</taxon>
        <taxon>Ixodidae</taxon>
        <taxon>Amblyomminae</taxon>
        <taxon>Amblyomma</taxon>
    </lineage>
</organism>
<feature type="transmembrane region" description="Helical" evidence="6">
    <location>
        <begin position="185"/>
        <end position="203"/>
    </location>
</feature>
<keyword evidence="2 6" id="KW-0812">Transmembrane</keyword>
<evidence type="ECO:0000256" key="4">
    <source>
        <dbReference type="ARBA" id="ARBA00023136"/>
    </source>
</evidence>
<dbReference type="InterPro" id="IPR036259">
    <property type="entry name" value="MFS_trans_sf"/>
</dbReference>
<dbReference type="Proteomes" id="UP001321473">
    <property type="component" value="Unassembled WGS sequence"/>
</dbReference>
<evidence type="ECO:0000256" key="3">
    <source>
        <dbReference type="ARBA" id="ARBA00022989"/>
    </source>
</evidence>
<dbReference type="PANTHER" id="PTHR23507:SF1">
    <property type="entry name" value="FI18259P1-RELATED"/>
    <property type="match status" value="1"/>
</dbReference>
<proteinExistence type="predicted"/>
<evidence type="ECO:0000256" key="1">
    <source>
        <dbReference type="ARBA" id="ARBA00004141"/>
    </source>
</evidence>
<feature type="region of interest" description="Disordered" evidence="5">
    <location>
        <begin position="350"/>
        <end position="370"/>
    </location>
</feature>
<feature type="transmembrane region" description="Helical" evidence="6">
    <location>
        <begin position="60"/>
        <end position="78"/>
    </location>
</feature>
<gene>
    <name evidence="7" type="ORF">V5799_010759</name>
</gene>
<evidence type="ECO:0000256" key="6">
    <source>
        <dbReference type="SAM" id="Phobius"/>
    </source>
</evidence>
<name>A0AAQ4EJV9_AMBAM</name>
<keyword evidence="8" id="KW-1185">Reference proteome</keyword>
<feature type="transmembrane region" description="Helical" evidence="6">
    <location>
        <begin position="284"/>
        <end position="309"/>
    </location>
</feature>
<evidence type="ECO:0000313" key="8">
    <source>
        <dbReference type="Proteomes" id="UP001321473"/>
    </source>
</evidence>
<dbReference type="PANTHER" id="PTHR23507">
    <property type="entry name" value="ZGC:174356"/>
    <property type="match status" value="1"/>
</dbReference>
<dbReference type="GO" id="GO:0022857">
    <property type="term" value="F:transmembrane transporter activity"/>
    <property type="evidence" value="ECO:0007669"/>
    <property type="project" value="TreeGrafter"/>
</dbReference>
<evidence type="ECO:0000313" key="7">
    <source>
        <dbReference type="EMBL" id="KAK8774713.1"/>
    </source>
</evidence>
<dbReference type="AlphaFoldDB" id="A0AAQ4EJV9"/>
<feature type="transmembrane region" description="Helical" evidence="6">
    <location>
        <begin position="247"/>
        <end position="264"/>
    </location>
</feature>
<evidence type="ECO:0008006" key="9">
    <source>
        <dbReference type="Google" id="ProtNLM"/>
    </source>
</evidence>
<reference evidence="7 8" key="1">
    <citation type="journal article" date="2023" name="Arcadia Sci">
        <title>De novo assembly of a long-read Amblyomma americanum tick genome.</title>
        <authorList>
            <person name="Chou S."/>
            <person name="Poskanzer K.E."/>
            <person name="Rollins M."/>
            <person name="Thuy-Boun P.S."/>
        </authorList>
    </citation>
    <scope>NUCLEOTIDE SEQUENCE [LARGE SCALE GENOMIC DNA]</scope>
    <source>
        <strain evidence="7">F_SG_1</strain>
        <tissue evidence="7">Salivary glands</tissue>
    </source>
</reference>
<comment type="caution">
    <text evidence="7">The sequence shown here is derived from an EMBL/GenBank/DDBJ whole genome shotgun (WGS) entry which is preliminary data.</text>
</comment>
<evidence type="ECO:0000256" key="5">
    <source>
        <dbReference type="SAM" id="MobiDB-lite"/>
    </source>
</evidence>
<dbReference type="SUPFAM" id="SSF103473">
    <property type="entry name" value="MFS general substrate transporter"/>
    <property type="match status" value="1"/>
</dbReference>
<dbReference type="GO" id="GO:0016020">
    <property type="term" value="C:membrane"/>
    <property type="evidence" value="ECO:0007669"/>
    <property type="project" value="UniProtKB-SubCell"/>
</dbReference>
<keyword evidence="3 6" id="KW-1133">Transmembrane helix</keyword>
<feature type="transmembrane region" description="Helical" evidence="6">
    <location>
        <begin position="154"/>
        <end position="173"/>
    </location>
</feature>